<dbReference type="AlphaFoldDB" id="A0A3M2SC43"/>
<organism evidence="1 2">
    <name type="scientific">Fusarium kuroshium</name>
    <dbReference type="NCBI Taxonomy" id="2010991"/>
    <lineage>
        <taxon>Eukaryota</taxon>
        <taxon>Fungi</taxon>
        <taxon>Dikarya</taxon>
        <taxon>Ascomycota</taxon>
        <taxon>Pezizomycotina</taxon>
        <taxon>Sordariomycetes</taxon>
        <taxon>Hypocreomycetidae</taxon>
        <taxon>Hypocreales</taxon>
        <taxon>Nectriaceae</taxon>
        <taxon>Fusarium</taxon>
        <taxon>Fusarium solani species complex</taxon>
    </lineage>
</organism>
<evidence type="ECO:0000313" key="2">
    <source>
        <dbReference type="Proteomes" id="UP000277212"/>
    </source>
</evidence>
<dbReference type="SUPFAM" id="SSF51735">
    <property type="entry name" value="NAD(P)-binding Rossmann-fold domains"/>
    <property type="match status" value="1"/>
</dbReference>
<gene>
    <name evidence="1" type="ORF">CDV36_005236</name>
</gene>
<dbReference type="OrthoDB" id="9975943at2759"/>
<dbReference type="InterPro" id="IPR036291">
    <property type="entry name" value="NAD(P)-bd_dom_sf"/>
</dbReference>
<name>A0A3M2SC43_9HYPO</name>
<accession>A0A3M2SC43</accession>
<reference evidence="1 2" key="1">
    <citation type="submission" date="2017-06" db="EMBL/GenBank/DDBJ databases">
        <title>Comparative genomic analysis of Ambrosia Fusariam Clade fungi.</title>
        <authorList>
            <person name="Stajich J.E."/>
            <person name="Carrillo J."/>
            <person name="Kijimoto T."/>
            <person name="Eskalen A."/>
            <person name="O'Donnell K."/>
            <person name="Kasson M."/>
        </authorList>
    </citation>
    <scope>NUCLEOTIDE SEQUENCE [LARGE SCALE GENOMIC DNA]</scope>
    <source>
        <strain evidence="1">UCR3666</strain>
    </source>
</reference>
<dbReference type="PANTHER" id="PTHR14097:SF8">
    <property type="entry name" value="NAD(P)-BINDING DOMAIN-CONTAINING PROTEIN"/>
    <property type="match status" value="1"/>
</dbReference>
<evidence type="ECO:0000313" key="1">
    <source>
        <dbReference type="EMBL" id="RMJ15093.1"/>
    </source>
</evidence>
<proteinExistence type="predicted"/>
<dbReference type="Gene3D" id="3.40.50.720">
    <property type="entry name" value="NAD(P)-binding Rossmann-like Domain"/>
    <property type="match status" value="1"/>
</dbReference>
<comment type="caution">
    <text evidence="1">The sequence shown here is derived from an EMBL/GenBank/DDBJ whole genome shotgun (WGS) entry which is preliminary data.</text>
</comment>
<protein>
    <recommendedName>
        <fullName evidence="3">Nucleoside-diphosphate-sugar epimerase</fullName>
    </recommendedName>
</protein>
<keyword evidence="2" id="KW-1185">Reference proteome</keyword>
<sequence length="255" mass="27782">MHLILTGATGLIGSGVLDAMLKMKDITKISILSRRPVAMAENANDPRVNVIIHTDFLHYGRNVLSQLQGANGAVWALGVSQTKVSKDEYVKITKDFPLAGAKAFADLAPNDEPFRFIFVSGHSSTQNPGPFTNRYARVKGETELLLSEMRNDYPRLKTEAVGPGVVSERDHAAIKPYVPDQGFFHNSARAVLGPPIRMAFPFLDAPTEPLGKFLVEMAMGRFDKQLDEGGSDITTLSGGMRVLKNPAFLRLSGLS</sequence>
<dbReference type="Proteomes" id="UP000277212">
    <property type="component" value="Unassembled WGS sequence"/>
</dbReference>
<dbReference type="EMBL" id="NKUJ01000071">
    <property type="protein sequence ID" value="RMJ15093.1"/>
    <property type="molecule type" value="Genomic_DNA"/>
</dbReference>
<dbReference type="PANTHER" id="PTHR14097">
    <property type="entry name" value="OXIDOREDUCTASE HTATIP2"/>
    <property type="match status" value="1"/>
</dbReference>
<evidence type="ECO:0008006" key="3">
    <source>
        <dbReference type="Google" id="ProtNLM"/>
    </source>
</evidence>